<protein>
    <recommendedName>
        <fullName evidence="1">Protein kinase domain-containing protein</fullName>
    </recommendedName>
</protein>
<dbReference type="InterPro" id="IPR001245">
    <property type="entry name" value="Ser-Thr/Tyr_kinase_cat_dom"/>
</dbReference>
<dbReference type="GO" id="GO:0005524">
    <property type="term" value="F:ATP binding"/>
    <property type="evidence" value="ECO:0007669"/>
    <property type="project" value="InterPro"/>
</dbReference>
<evidence type="ECO:0000259" key="1">
    <source>
        <dbReference type="PROSITE" id="PS50011"/>
    </source>
</evidence>
<dbReference type="SUPFAM" id="SSF56112">
    <property type="entry name" value="Protein kinase-like (PK-like)"/>
    <property type="match status" value="1"/>
</dbReference>
<reference evidence="3" key="1">
    <citation type="journal article" date="2014" name="Proc. Natl. Acad. Sci. U.S.A.">
        <title>Extensive sampling of basidiomycete genomes demonstrates inadequacy of the white-rot/brown-rot paradigm for wood decay fungi.</title>
        <authorList>
            <person name="Riley R."/>
            <person name="Salamov A.A."/>
            <person name="Brown D.W."/>
            <person name="Nagy L.G."/>
            <person name="Floudas D."/>
            <person name="Held B.W."/>
            <person name="Levasseur A."/>
            <person name="Lombard V."/>
            <person name="Morin E."/>
            <person name="Otillar R."/>
            <person name="Lindquist E.A."/>
            <person name="Sun H."/>
            <person name="LaButti K.M."/>
            <person name="Schmutz J."/>
            <person name="Jabbour D."/>
            <person name="Luo H."/>
            <person name="Baker S.E."/>
            <person name="Pisabarro A.G."/>
            <person name="Walton J.D."/>
            <person name="Blanchette R.A."/>
            <person name="Henrissat B."/>
            <person name="Martin F."/>
            <person name="Cullen D."/>
            <person name="Hibbett D.S."/>
            <person name="Grigoriev I.V."/>
        </authorList>
    </citation>
    <scope>NUCLEOTIDE SEQUENCE [LARGE SCALE GENOMIC DNA]</scope>
    <source>
        <strain evidence="3">FD-172 SS1</strain>
    </source>
</reference>
<evidence type="ECO:0000313" key="2">
    <source>
        <dbReference type="EMBL" id="KDQ21211.1"/>
    </source>
</evidence>
<accession>A0A067NBP7</accession>
<dbReference type="Gene3D" id="1.10.510.10">
    <property type="entry name" value="Transferase(Phosphotransferase) domain 1"/>
    <property type="match status" value="1"/>
</dbReference>
<dbReference type="PANTHER" id="PTHR44329">
    <property type="entry name" value="SERINE/THREONINE-PROTEIN KINASE TNNI3K-RELATED"/>
    <property type="match status" value="1"/>
</dbReference>
<feature type="domain" description="Protein kinase" evidence="1">
    <location>
        <begin position="1"/>
        <end position="235"/>
    </location>
</feature>
<gene>
    <name evidence="2" type="ORF">BOTBODRAFT_195364</name>
</gene>
<dbReference type="EMBL" id="KL198016">
    <property type="protein sequence ID" value="KDQ21211.1"/>
    <property type="molecule type" value="Genomic_DNA"/>
</dbReference>
<dbReference type="AlphaFoldDB" id="A0A067NBP7"/>
<dbReference type="InParanoid" id="A0A067NBP7"/>
<dbReference type="PIRSF" id="PIRSF000654">
    <property type="entry name" value="Integrin-linked_kinase"/>
    <property type="match status" value="1"/>
</dbReference>
<dbReference type="HOGENOM" id="CLU_000288_7_18_1"/>
<dbReference type="InterPro" id="IPR000719">
    <property type="entry name" value="Prot_kinase_dom"/>
</dbReference>
<evidence type="ECO:0000313" key="3">
    <source>
        <dbReference type="Proteomes" id="UP000027195"/>
    </source>
</evidence>
<keyword evidence="3" id="KW-1185">Reference proteome</keyword>
<sequence length="240" mass="26970">MRIICAHTSSSSVWSTRAKAVIHNACIWRALNHPHILPFIGLATLDSVIYMVSPWMINGNAVDYVRYNPSADRLRLLAQAGEGIKFLHNLRPGVVHGDIRGVNVLISDSGDACIADFSLPYIDESGMFSHFNESKQERNWAWAAPELLNGDVGSSSWSTDVFSFGRLIYEINTGREPFYELPRSAVFNAIIKGRKLERHEGMALTDVVWALIEECCQTCPDSRPLMDIIVSRLWKAQYSQ</sequence>
<dbReference type="OrthoDB" id="346907at2759"/>
<dbReference type="InterPro" id="IPR011009">
    <property type="entry name" value="Kinase-like_dom_sf"/>
</dbReference>
<dbReference type="PROSITE" id="PS00109">
    <property type="entry name" value="PROTEIN_KINASE_TYR"/>
    <property type="match status" value="1"/>
</dbReference>
<dbReference type="Proteomes" id="UP000027195">
    <property type="component" value="Unassembled WGS sequence"/>
</dbReference>
<organism evidence="2 3">
    <name type="scientific">Botryobasidium botryosum (strain FD-172 SS1)</name>
    <dbReference type="NCBI Taxonomy" id="930990"/>
    <lineage>
        <taxon>Eukaryota</taxon>
        <taxon>Fungi</taxon>
        <taxon>Dikarya</taxon>
        <taxon>Basidiomycota</taxon>
        <taxon>Agaricomycotina</taxon>
        <taxon>Agaricomycetes</taxon>
        <taxon>Cantharellales</taxon>
        <taxon>Botryobasidiaceae</taxon>
        <taxon>Botryobasidium</taxon>
    </lineage>
</organism>
<dbReference type="STRING" id="930990.A0A067NBP7"/>
<dbReference type="GO" id="GO:0004674">
    <property type="term" value="F:protein serine/threonine kinase activity"/>
    <property type="evidence" value="ECO:0007669"/>
    <property type="project" value="TreeGrafter"/>
</dbReference>
<name>A0A067NBP7_BOTB1</name>
<dbReference type="PANTHER" id="PTHR44329:SF214">
    <property type="entry name" value="PROTEIN KINASE DOMAIN-CONTAINING PROTEIN"/>
    <property type="match status" value="1"/>
</dbReference>
<dbReference type="InterPro" id="IPR051681">
    <property type="entry name" value="Ser/Thr_Kinases-Pseudokinases"/>
</dbReference>
<dbReference type="PROSITE" id="PS50011">
    <property type="entry name" value="PROTEIN_KINASE_DOM"/>
    <property type="match status" value="1"/>
</dbReference>
<dbReference type="InterPro" id="IPR008266">
    <property type="entry name" value="Tyr_kinase_AS"/>
</dbReference>
<dbReference type="Pfam" id="PF07714">
    <property type="entry name" value="PK_Tyr_Ser-Thr"/>
    <property type="match status" value="1"/>
</dbReference>
<proteinExistence type="predicted"/>